<feature type="transmembrane region" description="Helical" evidence="2">
    <location>
        <begin position="12"/>
        <end position="33"/>
    </location>
</feature>
<keyword evidence="2" id="KW-0812">Transmembrane</keyword>
<evidence type="ECO:0000256" key="1">
    <source>
        <dbReference type="SAM" id="MobiDB-lite"/>
    </source>
</evidence>
<reference evidence="4" key="1">
    <citation type="submission" date="2016-10" db="EMBL/GenBank/DDBJ databases">
        <authorList>
            <person name="Varghese N."/>
            <person name="Submissions S."/>
        </authorList>
    </citation>
    <scope>NUCLEOTIDE SEQUENCE [LARGE SCALE GENOMIC DNA]</scope>
    <source>
        <strain evidence="4">DSM 29303</strain>
    </source>
</reference>
<proteinExistence type="predicted"/>
<keyword evidence="4" id="KW-1185">Reference proteome</keyword>
<evidence type="ECO:0000313" key="4">
    <source>
        <dbReference type="Proteomes" id="UP000182944"/>
    </source>
</evidence>
<evidence type="ECO:0000313" key="3">
    <source>
        <dbReference type="EMBL" id="SDW91800.1"/>
    </source>
</evidence>
<name>A0A1H2XG30_9RHOB</name>
<sequence length="157" mass="17061">MTADPRRSPQGWASLAIAGLALVLVIAGLALGGGPSQARKERRDSARLDDLNRLALHVECLSREGNSRVMPAALTETEACPGPLPLTDTATGAAYRFERVDDVHYRLCADFELQPQAIPFRYRFGRERDGDCIARELPPVPETRPDAGVQADVQPAN</sequence>
<dbReference type="OrthoDB" id="7847741at2"/>
<protein>
    <submittedName>
        <fullName evidence="3">Uncharacterized protein</fullName>
    </submittedName>
</protein>
<accession>A0A1H2XG30</accession>
<organism evidence="3 4">
    <name type="scientific">Paracoccus sanguinis</name>
    <dbReference type="NCBI Taxonomy" id="1545044"/>
    <lineage>
        <taxon>Bacteria</taxon>
        <taxon>Pseudomonadati</taxon>
        <taxon>Pseudomonadota</taxon>
        <taxon>Alphaproteobacteria</taxon>
        <taxon>Rhodobacterales</taxon>
        <taxon>Paracoccaceae</taxon>
        <taxon>Paracoccus</taxon>
    </lineage>
</organism>
<dbReference type="EMBL" id="FNNA01000002">
    <property type="protein sequence ID" value="SDW91800.1"/>
    <property type="molecule type" value="Genomic_DNA"/>
</dbReference>
<gene>
    <name evidence="3" type="ORF">SAMN05444276_102495</name>
</gene>
<keyword evidence="2" id="KW-0472">Membrane</keyword>
<keyword evidence="2" id="KW-1133">Transmembrane helix</keyword>
<dbReference type="RefSeq" id="WP_036734262.1">
    <property type="nucleotide sequence ID" value="NZ_FNNA01000002.1"/>
</dbReference>
<evidence type="ECO:0000256" key="2">
    <source>
        <dbReference type="SAM" id="Phobius"/>
    </source>
</evidence>
<dbReference type="Proteomes" id="UP000182944">
    <property type="component" value="Unassembled WGS sequence"/>
</dbReference>
<feature type="region of interest" description="Disordered" evidence="1">
    <location>
        <begin position="135"/>
        <end position="157"/>
    </location>
</feature>
<dbReference type="AlphaFoldDB" id="A0A1H2XG30"/>